<evidence type="ECO:0000313" key="1">
    <source>
        <dbReference type="EMBL" id="EEF43416.1"/>
    </source>
</evidence>
<keyword evidence="2" id="KW-1185">Reference proteome</keyword>
<dbReference type="InParanoid" id="B9RYR4"/>
<sequence>MTSTAIIVPDTVIIPPNTIDDVAIKRVMERQTLHHRAGPSGPSEVIGYMSPTSPAYSLQLFLKITAV</sequence>
<dbReference type="Proteomes" id="UP000008311">
    <property type="component" value="Unassembled WGS sequence"/>
</dbReference>
<protein>
    <submittedName>
        <fullName evidence="1">Uncharacterized protein</fullName>
    </submittedName>
</protein>
<evidence type="ECO:0000313" key="2">
    <source>
        <dbReference type="Proteomes" id="UP000008311"/>
    </source>
</evidence>
<gene>
    <name evidence="1" type="ORF">RCOM_1312860</name>
</gene>
<dbReference type="EMBL" id="EQ973832">
    <property type="protein sequence ID" value="EEF43416.1"/>
    <property type="molecule type" value="Genomic_DNA"/>
</dbReference>
<dbReference type="AlphaFoldDB" id="B9RYR4"/>
<name>B9RYR4_RICCO</name>
<reference evidence="2" key="1">
    <citation type="journal article" date="2010" name="Nat. Biotechnol.">
        <title>Draft genome sequence of the oilseed species Ricinus communis.</title>
        <authorList>
            <person name="Chan A.P."/>
            <person name="Crabtree J."/>
            <person name="Zhao Q."/>
            <person name="Lorenzi H."/>
            <person name="Orvis J."/>
            <person name="Puiu D."/>
            <person name="Melake-Berhan A."/>
            <person name="Jones K.M."/>
            <person name="Redman J."/>
            <person name="Chen G."/>
            <person name="Cahoon E.B."/>
            <person name="Gedil M."/>
            <person name="Stanke M."/>
            <person name="Haas B.J."/>
            <person name="Wortman J.R."/>
            <person name="Fraser-Liggett C.M."/>
            <person name="Ravel J."/>
            <person name="Rabinowicz P.D."/>
        </authorList>
    </citation>
    <scope>NUCLEOTIDE SEQUENCE [LARGE SCALE GENOMIC DNA]</scope>
    <source>
        <strain evidence="2">cv. Hale</strain>
    </source>
</reference>
<proteinExistence type="predicted"/>
<accession>B9RYR4</accession>
<organism evidence="1 2">
    <name type="scientific">Ricinus communis</name>
    <name type="common">Castor bean</name>
    <dbReference type="NCBI Taxonomy" id="3988"/>
    <lineage>
        <taxon>Eukaryota</taxon>
        <taxon>Viridiplantae</taxon>
        <taxon>Streptophyta</taxon>
        <taxon>Embryophyta</taxon>
        <taxon>Tracheophyta</taxon>
        <taxon>Spermatophyta</taxon>
        <taxon>Magnoliopsida</taxon>
        <taxon>eudicotyledons</taxon>
        <taxon>Gunneridae</taxon>
        <taxon>Pentapetalae</taxon>
        <taxon>rosids</taxon>
        <taxon>fabids</taxon>
        <taxon>Malpighiales</taxon>
        <taxon>Euphorbiaceae</taxon>
        <taxon>Acalyphoideae</taxon>
        <taxon>Acalypheae</taxon>
        <taxon>Ricinus</taxon>
    </lineage>
</organism>